<reference evidence="2 3" key="1">
    <citation type="journal article" date="2024" name="J Genomics">
        <title>Draft genome sequencing and assembly of Favolaschia claudopus CIRM-BRFM 2984 isolated from oak limbs.</title>
        <authorList>
            <person name="Navarro D."/>
            <person name="Drula E."/>
            <person name="Chaduli D."/>
            <person name="Cazenave R."/>
            <person name="Ahrendt S."/>
            <person name="Wang J."/>
            <person name="Lipzen A."/>
            <person name="Daum C."/>
            <person name="Barry K."/>
            <person name="Grigoriev I.V."/>
            <person name="Favel A."/>
            <person name="Rosso M.N."/>
            <person name="Martin F."/>
        </authorList>
    </citation>
    <scope>NUCLEOTIDE SEQUENCE [LARGE SCALE GENOMIC DNA]</scope>
    <source>
        <strain evidence="2 3">CIRM-BRFM 2984</strain>
    </source>
</reference>
<keyword evidence="1" id="KW-0812">Transmembrane</keyword>
<evidence type="ECO:0008006" key="4">
    <source>
        <dbReference type="Google" id="ProtNLM"/>
    </source>
</evidence>
<protein>
    <recommendedName>
        <fullName evidence="4">Secreted protein</fullName>
    </recommendedName>
</protein>
<keyword evidence="3" id="KW-1185">Reference proteome</keyword>
<name>A0AAW0C192_9AGAR</name>
<keyword evidence="1" id="KW-0472">Membrane</keyword>
<evidence type="ECO:0000256" key="1">
    <source>
        <dbReference type="SAM" id="Phobius"/>
    </source>
</evidence>
<dbReference type="EMBL" id="JAWWNJ010000024">
    <property type="protein sequence ID" value="KAK7031991.1"/>
    <property type="molecule type" value="Genomic_DNA"/>
</dbReference>
<evidence type="ECO:0000313" key="3">
    <source>
        <dbReference type="Proteomes" id="UP001362999"/>
    </source>
</evidence>
<feature type="transmembrane region" description="Helical" evidence="1">
    <location>
        <begin position="137"/>
        <end position="156"/>
    </location>
</feature>
<comment type="caution">
    <text evidence="2">The sequence shown here is derived from an EMBL/GenBank/DDBJ whole genome shotgun (WGS) entry which is preliminary data.</text>
</comment>
<evidence type="ECO:0000313" key="2">
    <source>
        <dbReference type="EMBL" id="KAK7031991.1"/>
    </source>
</evidence>
<gene>
    <name evidence="2" type="ORF">R3P38DRAFT_3265898</name>
</gene>
<keyword evidence="1" id="KW-1133">Transmembrane helix</keyword>
<sequence>MPSRICYPPALSIFWRFWGSLFTWLQSNLRYVFQARLWQYNDDSAATLGLVRRRCGRLQRYPLSTESAPIRLDWRISTGSYCHSYLKLLCTSYIFTSSSSLTPTAVLSGFPRTAFERICFPSVFHRHVHRPIARRPYIYLCDILFLLTHCVPYFAFSLRRYFTLPSPFSASRPRTLP</sequence>
<organism evidence="2 3">
    <name type="scientific">Favolaschia claudopus</name>
    <dbReference type="NCBI Taxonomy" id="2862362"/>
    <lineage>
        <taxon>Eukaryota</taxon>
        <taxon>Fungi</taxon>
        <taxon>Dikarya</taxon>
        <taxon>Basidiomycota</taxon>
        <taxon>Agaricomycotina</taxon>
        <taxon>Agaricomycetes</taxon>
        <taxon>Agaricomycetidae</taxon>
        <taxon>Agaricales</taxon>
        <taxon>Marasmiineae</taxon>
        <taxon>Mycenaceae</taxon>
        <taxon>Favolaschia</taxon>
    </lineage>
</organism>
<dbReference type="AlphaFoldDB" id="A0AAW0C192"/>
<accession>A0AAW0C192</accession>
<proteinExistence type="predicted"/>
<dbReference type="Proteomes" id="UP001362999">
    <property type="component" value="Unassembled WGS sequence"/>
</dbReference>